<dbReference type="Gene3D" id="2.60.120.600">
    <property type="entry name" value="Domain of unknown function DUF1214, C-terminal domain"/>
    <property type="match status" value="1"/>
</dbReference>
<sequence>MLRKFLLIAMLAPATFMSGCKSMANDGGTAKAAAGTMQGEISVSSSEMRSTAREAYIYGFPIVEAYKTLYAQAVDKGGSNYKAPFNQIGNTANVFTPKDTAIITPNSDTPYSFVWMDLRAEPIVLTLPPIEAQRYYSVQLIDLYTHNFAYLGTRATGNKGGNYLIAGPGWTGETPANIQGVIRAESSIAYALYRTQLYDEKDLANVRRIQRGYKVQTLSAFLGAKAPPPAAPISWPAPEPGMTDTPAIFRYLSFMLQFAPTDPSEKDLMARFARTGVGPGLPFDERREPASVQKALADGIADGKAEFAQFKKSKVDTREVSSGDFFGTRAYLKNNYLYRYTGAALGIFGNSAEEANYPAYFVDADGQPLDASAKRYVLHFDKDKLPPADAFWSLTMYDGKSKLLVDNPLNRYLLNSRMLGRLKRDADGGLTFYVQHDSPGKDKESNWLPAPPGPFYAIMRIYMPKPEVASGQWQRPPLKRVD</sequence>
<gene>
    <name evidence="4" type="ORF">CNECB9_3330009</name>
</gene>
<evidence type="ECO:0000256" key="1">
    <source>
        <dbReference type="SAM" id="SignalP"/>
    </source>
</evidence>
<dbReference type="PANTHER" id="PTHR36509">
    <property type="entry name" value="BLL3101 PROTEIN"/>
    <property type="match status" value="1"/>
</dbReference>
<name>A0A1K0IUK7_CUPNE</name>
<dbReference type="RefSeq" id="WP_340526353.1">
    <property type="nucleotide sequence ID" value="NZ_FMSH01000261.1"/>
</dbReference>
<protein>
    <recommendedName>
        <fullName evidence="5">Cell envelope protein</fullName>
    </recommendedName>
</protein>
<dbReference type="Pfam" id="PF06863">
    <property type="entry name" value="DUF1254"/>
    <property type="match status" value="1"/>
</dbReference>
<dbReference type="EMBL" id="FMSH01000261">
    <property type="protein sequence ID" value="SCU76689.1"/>
    <property type="molecule type" value="Genomic_DNA"/>
</dbReference>
<dbReference type="InterPro" id="IPR010621">
    <property type="entry name" value="DUF1214"/>
</dbReference>
<feature type="chain" id="PRO_5012023912" description="Cell envelope protein" evidence="1">
    <location>
        <begin position="25"/>
        <end position="482"/>
    </location>
</feature>
<evidence type="ECO:0000259" key="2">
    <source>
        <dbReference type="Pfam" id="PF06742"/>
    </source>
</evidence>
<proteinExistence type="predicted"/>
<dbReference type="SUPFAM" id="SSF160935">
    <property type="entry name" value="VPA0735-like"/>
    <property type="match status" value="1"/>
</dbReference>
<feature type="domain" description="DUF1254" evidence="3">
    <location>
        <begin position="85"/>
        <end position="216"/>
    </location>
</feature>
<reference evidence="4" key="1">
    <citation type="submission" date="2016-09" db="EMBL/GenBank/DDBJ databases">
        <authorList>
            <person name="Capua I."/>
            <person name="De Benedictis P."/>
            <person name="Joannis T."/>
            <person name="Lombin L.H."/>
            <person name="Cattoli G."/>
        </authorList>
    </citation>
    <scope>NUCLEOTIDE SEQUENCE</scope>
    <source>
        <strain evidence="4">B9</strain>
    </source>
</reference>
<dbReference type="PANTHER" id="PTHR36509:SF2">
    <property type="entry name" value="BLL3101 PROTEIN"/>
    <property type="match status" value="1"/>
</dbReference>
<evidence type="ECO:0000259" key="3">
    <source>
        <dbReference type="Pfam" id="PF06863"/>
    </source>
</evidence>
<feature type="domain" description="DUF1214" evidence="2">
    <location>
        <begin position="354"/>
        <end position="465"/>
    </location>
</feature>
<dbReference type="InterPro" id="IPR037050">
    <property type="entry name" value="DUF1254_sf"/>
</dbReference>
<keyword evidence="1" id="KW-0732">Signal</keyword>
<accession>A0A1K0IUK7</accession>
<dbReference type="PROSITE" id="PS51257">
    <property type="entry name" value="PROKAR_LIPOPROTEIN"/>
    <property type="match status" value="1"/>
</dbReference>
<evidence type="ECO:0008006" key="5">
    <source>
        <dbReference type="Google" id="ProtNLM"/>
    </source>
</evidence>
<feature type="signal peptide" evidence="1">
    <location>
        <begin position="1"/>
        <end position="24"/>
    </location>
</feature>
<dbReference type="InterPro" id="IPR010679">
    <property type="entry name" value="DUF1254"/>
</dbReference>
<dbReference type="Pfam" id="PF06742">
    <property type="entry name" value="DUF1214"/>
    <property type="match status" value="1"/>
</dbReference>
<dbReference type="Gene3D" id="2.60.40.1610">
    <property type="entry name" value="Domain of unknown function DUF1254"/>
    <property type="match status" value="1"/>
</dbReference>
<organism evidence="4">
    <name type="scientific">Cupriavidus necator</name>
    <name type="common">Alcaligenes eutrophus</name>
    <name type="synonym">Ralstonia eutropha</name>
    <dbReference type="NCBI Taxonomy" id="106590"/>
    <lineage>
        <taxon>Bacteria</taxon>
        <taxon>Pseudomonadati</taxon>
        <taxon>Pseudomonadota</taxon>
        <taxon>Betaproteobacteria</taxon>
        <taxon>Burkholderiales</taxon>
        <taxon>Burkholderiaceae</taxon>
        <taxon>Cupriavidus</taxon>
    </lineage>
</organism>
<dbReference type="AlphaFoldDB" id="A0A1K0IUK7"/>
<evidence type="ECO:0000313" key="4">
    <source>
        <dbReference type="EMBL" id="SCU76689.1"/>
    </source>
</evidence>
<dbReference type="InterPro" id="IPR037049">
    <property type="entry name" value="DUF1214_C_sf"/>
</dbReference>